<dbReference type="InterPro" id="IPR036388">
    <property type="entry name" value="WH-like_DNA-bd_sf"/>
</dbReference>
<organism evidence="2 3">
    <name type="scientific">Propylenella binzhouense</name>
    <dbReference type="NCBI Taxonomy" id="2555902"/>
    <lineage>
        <taxon>Bacteria</taxon>
        <taxon>Pseudomonadati</taxon>
        <taxon>Pseudomonadota</taxon>
        <taxon>Alphaproteobacteria</taxon>
        <taxon>Hyphomicrobiales</taxon>
        <taxon>Propylenellaceae</taxon>
        <taxon>Propylenella</taxon>
    </lineage>
</organism>
<evidence type="ECO:0000256" key="1">
    <source>
        <dbReference type="ARBA" id="ARBA00023125"/>
    </source>
</evidence>
<dbReference type="SUPFAM" id="SSF46785">
    <property type="entry name" value="Winged helix' DNA-binding domain"/>
    <property type="match status" value="1"/>
</dbReference>
<dbReference type="NCBIfam" id="TIGR00738">
    <property type="entry name" value="rrf2_super"/>
    <property type="match status" value="1"/>
</dbReference>
<reference evidence="2" key="1">
    <citation type="submission" date="2019-03" db="EMBL/GenBank/DDBJ databases">
        <title>Afifella sp. nov., isolated from activated sludge.</title>
        <authorList>
            <person name="Li Q."/>
            <person name="Liu Y."/>
        </authorList>
    </citation>
    <scope>NUCLEOTIDE SEQUENCE</scope>
    <source>
        <strain evidence="2">L72</strain>
    </source>
</reference>
<protein>
    <submittedName>
        <fullName evidence="2">Rrf2 family transcriptional regulator</fullName>
    </submittedName>
</protein>
<proteinExistence type="predicted"/>
<keyword evidence="1" id="KW-0238">DNA-binding</keyword>
<dbReference type="GO" id="GO:0003700">
    <property type="term" value="F:DNA-binding transcription factor activity"/>
    <property type="evidence" value="ECO:0007669"/>
    <property type="project" value="TreeGrafter"/>
</dbReference>
<dbReference type="PROSITE" id="PS51197">
    <property type="entry name" value="HTH_RRF2_2"/>
    <property type="match status" value="1"/>
</dbReference>
<dbReference type="EMBL" id="SPKJ01000037">
    <property type="protein sequence ID" value="MYZ48415.1"/>
    <property type="molecule type" value="Genomic_DNA"/>
</dbReference>
<dbReference type="GO" id="GO:0005829">
    <property type="term" value="C:cytosol"/>
    <property type="evidence" value="ECO:0007669"/>
    <property type="project" value="TreeGrafter"/>
</dbReference>
<name>A0A964T597_9HYPH</name>
<keyword evidence="3" id="KW-1185">Reference proteome</keyword>
<dbReference type="PANTHER" id="PTHR33221">
    <property type="entry name" value="WINGED HELIX-TURN-HELIX TRANSCRIPTIONAL REGULATOR, RRF2 FAMILY"/>
    <property type="match status" value="1"/>
</dbReference>
<dbReference type="GO" id="GO:0003677">
    <property type="term" value="F:DNA binding"/>
    <property type="evidence" value="ECO:0007669"/>
    <property type="project" value="UniProtKB-KW"/>
</dbReference>
<dbReference type="OrthoDB" id="9802344at2"/>
<dbReference type="AlphaFoldDB" id="A0A964T597"/>
<dbReference type="InterPro" id="IPR036390">
    <property type="entry name" value="WH_DNA-bd_sf"/>
</dbReference>
<gene>
    <name evidence="2" type="ORF">E4O86_11920</name>
</gene>
<dbReference type="Gene3D" id="1.10.10.10">
    <property type="entry name" value="Winged helix-like DNA-binding domain superfamily/Winged helix DNA-binding domain"/>
    <property type="match status" value="1"/>
</dbReference>
<dbReference type="PANTHER" id="PTHR33221:SF4">
    <property type="entry name" value="HTH-TYPE TRANSCRIPTIONAL REPRESSOR NSRR"/>
    <property type="match status" value="1"/>
</dbReference>
<dbReference type="AntiFam" id="ANF00220">
    <property type="entry name" value="Shadow ORF (opposite fdxA)"/>
</dbReference>
<dbReference type="Proteomes" id="UP000773614">
    <property type="component" value="Unassembled WGS sequence"/>
</dbReference>
<dbReference type="InterPro" id="IPR000944">
    <property type="entry name" value="Tscrpt_reg_Rrf2"/>
</dbReference>
<evidence type="ECO:0000313" key="3">
    <source>
        <dbReference type="Proteomes" id="UP000773614"/>
    </source>
</evidence>
<evidence type="ECO:0000313" key="2">
    <source>
        <dbReference type="EMBL" id="MYZ48415.1"/>
    </source>
</evidence>
<sequence length="230" mass="24518">MDDEHVLALVEAVHRTHLDTVHVLALDAVLGDHIGHGCLRVGRLRACAEKWYLEYDFLLDQADAGRKVRPAPGGAVRLTLYTDYSLRLLLYLAVKPDGLATIEEVAKAYGVSRNHLMKVAHELGRAGFVATVRGRGGGLRLARPPEAVSVGEVVRFAEDDFRLALCFEPGAAACAISPACRLRGALAEARNAFLAVLDGYTLAAIAEPGDPVRALLGIAAGPRPAMGTHA</sequence>
<comment type="caution">
    <text evidence="2">The sequence shown here is derived from an EMBL/GenBank/DDBJ whole genome shotgun (WGS) entry which is preliminary data.</text>
</comment>
<accession>A0A964T597</accession>
<dbReference type="Pfam" id="PF02082">
    <property type="entry name" value="Rrf2"/>
    <property type="match status" value="1"/>
</dbReference>